<organism evidence="1 2">
    <name type="scientific">Flavimaricola marinus</name>
    <dbReference type="NCBI Taxonomy" id="1819565"/>
    <lineage>
        <taxon>Bacteria</taxon>
        <taxon>Pseudomonadati</taxon>
        <taxon>Pseudomonadota</taxon>
        <taxon>Alphaproteobacteria</taxon>
        <taxon>Rhodobacterales</taxon>
        <taxon>Paracoccaceae</taxon>
        <taxon>Flavimaricola</taxon>
    </lineage>
</organism>
<dbReference type="AlphaFoldDB" id="A0A238LEF8"/>
<keyword evidence="2" id="KW-1185">Reference proteome</keyword>
<protein>
    <submittedName>
        <fullName evidence="1">Uncharacterized protein</fullName>
    </submittedName>
</protein>
<accession>A0A238LEF8</accession>
<sequence length="200" mass="20777">MGEPVDRFSFAHDLVSLRDAMALLSPEALCQDYINQVETGVTVANRPALPGNSAYAIVLALILAGCSPAPQVSPGAPGAQTAYFASYPTDLLRAAFAACNAPGQTARRPTQGTVTCETLPSPDSAAALILAHDGTVEALPTYVIGFQTSATTDGYLVTADNYIRVPQFDGGVAQVRLPDEMIAEIVRDLLVSAGGTPLTP</sequence>
<proteinExistence type="predicted"/>
<dbReference type="Proteomes" id="UP000201613">
    <property type="component" value="Unassembled WGS sequence"/>
</dbReference>
<name>A0A238LEF8_9RHOB</name>
<dbReference type="OrthoDB" id="7724709at2"/>
<dbReference type="EMBL" id="FXZK01000003">
    <property type="protein sequence ID" value="SMY07998.1"/>
    <property type="molecule type" value="Genomic_DNA"/>
</dbReference>
<reference evidence="1 2" key="1">
    <citation type="submission" date="2017-05" db="EMBL/GenBank/DDBJ databases">
        <authorList>
            <person name="Song R."/>
            <person name="Chenine A.L."/>
            <person name="Ruprecht R.M."/>
        </authorList>
    </citation>
    <scope>NUCLEOTIDE SEQUENCE [LARGE SCALE GENOMIC DNA]</scope>
    <source>
        <strain evidence="1 2">CECT 8899</strain>
    </source>
</reference>
<gene>
    <name evidence="1" type="ORF">LOM8899_02144</name>
</gene>
<evidence type="ECO:0000313" key="2">
    <source>
        <dbReference type="Proteomes" id="UP000201613"/>
    </source>
</evidence>
<evidence type="ECO:0000313" key="1">
    <source>
        <dbReference type="EMBL" id="SMY07998.1"/>
    </source>
</evidence>
<dbReference type="RefSeq" id="WP_093992175.1">
    <property type="nucleotide sequence ID" value="NZ_FXZK01000003.1"/>
</dbReference>